<feature type="transmembrane region" description="Helical" evidence="1">
    <location>
        <begin position="272"/>
        <end position="290"/>
    </location>
</feature>
<dbReference type="AlphaFoldDB" id="A0A2P2C1J7"/>
<dbReference type="InterPro" id="IPR043968">
    <property type="entry name" value="SGNH"/>
</dbReference>
<feature type="domain" description="Acyltransferase 3" evidence="2">
    <location>
        <begin position="24"/>
        <end position="355"/>
    </location>
</feature>
<evidence type="ECO:0000256" key="1">
    <source>
        <dbReference type="SAM" id="Phobius"/>
    </source>
</evidence>
<protein>
    <submittedName>
        <fullName evidence="4">Putative Acyltransferase 3</fullName>
    </submittedName>
</protein>
<evidence type="ECO:0000259" key="3">
    <source>
        <dbReference type="Pfam" id="PF19040"/>
    </source>
</evidence>
<evidence type="ECO:0000313" key="4">
    <source>
        <dbReference type="EMBL" id="CUR55880.1"/>
    </source>
</evidence>
<dbReference type="InterPro" id="IPR050879">
    <property type="entry name" value="Acyltransferase_3"/>
</dbReference>
<feature type="transmembrane region" description="Helical" evidence="1">
    <location>
        <begin position="26"/>
        <end position="42"/>
    </location>
</feature>
<proteinExistence type="predicted"/>
<dbReference type="PANTHER" id="PTHR23028:SF53">
    <property type="entry name" value="ACYL_TRANSF_3 DOMAIN-CONTAINING PROTEIN"/>
    <property type="match status" value="1"/>
</dbReference>
<dbReference type="GO" id="GO:0016020">
    <property type="term" value="C:membrane"/>
    <property type="evidence" value="ECO:0007669"/>
    <property type="project" value="TreeGrafter"/>
</dbReference>
<keyword evidence="4" id="KW-0808">Transferase</keyword>
<feature type="transmembrane region" description="Helical" evidence="1">
    <location>
        <begin position="246"/>
        <end position="266"/>
    </location>
</feature>
<feature type="transmembrane region" description="Helical" evidence="1">
    <location>
        <begin position="378"/>
        <end position="397"/>
    </location>
</feature>
<dbReference type="Pfam" id="PF19040">
    <property type="entry name" value="SGNH"/>
    <property type="match status" value="1"/>
</dbReference>
<dbReference type="GO" id="GO:0016747">
    <property type="term" value="F:acyltransferase activity, transferring groups other than amino-acyl groups"/>
    <property type="evidence" value="ECO:0007669"/>
    <property type="project" value="InterPro"/>
</dbReference>
<feature type="transmembrane region" description="Helical" evidence="1">
    <location>
        <begin position="90"/>
        <end position="109"/>
    </location>
</feature>
<keyword evidence="4" id="KW-0012">Acyltransferase</keyword>
<dbReference type="GO" id="GO:0009103">
    <property type="term" value="P:lipopolysaccharide biosynthetic process"/>
    <property type="evidence" value="ECO:0007669"/>
    <property type="project" value="TreeGrafter"/>
</dbReference>
<name>A0A2P2C1J7_9ZZZZ</name>
<keyword evidence="1" id="KW-1133">Transmembrane helix</keyword>
<dbReference type="EMBL" id="CZKB01000001">
    <property type="protein sequence ID" value="CUR55880.1"/>
    <property type="molecule type" value="Genomic_DNA"/>
</dbReference>
<organism evidence="4">
    <name type="scientific">metagenome</name>
    <dbReference type="NCBI Taxonomy" id="256318"/>
    <lineage>
        <taxon>unclassified sequences</taxon>
        <taxon>metagenomes</taxon>
    </lineage>
</organism>
<feature type="transmembrane region" description="Helical" evidence="1">
    <location>
        <begin position="214"/>
        <end position="234"/>
    </location>
</feature>
<accession>A0A2P2C1J7</accession>
<keyword evidence="1" id="KW-0812">Transmembrane</keyword>
<dbReference type="PANTHER" id="PTHR23028">
    <property type="entry name" value="ACETYLTRANSFERASE"/>
    <property type="match status" value="1"/>
</dbReference>
<feature type="transmembrane region" description="Helical" evidence="1">
    <location>
        <begin position="190"/>
        <end position="208"/>
    </location>
</feature>
<gene>
    <name evidence="4" type="ORF">NOCA110010</name>
</gene>
<reference evidence="4" key="1">
    <citation type="submission" date="2015-08" db="EMBL/GenBank/DDBJ databases">
        <authorList>
            <person name="Babu N.S."/>
            <person name="Beckwith C.J."/>
            <person name="Beseler K.G."/>
            <person name="Brison A."/>
            <person name="Carone J.V."/>
            <person name="Caskin T.P."/>
            <person name="Diamond M."/>
            <person name="Durham M.E."/>
            <person name="Foxe J.M."/>
            <person name="Go M."/>
            <person name="Henderson B.A."/>
            <person name="Jones I.B."/>
            <person name="McGettigan J.A."/>
            <person name="Micheletti S.J."/>
            <person name="Nasrallah M.E."/>
            <person name="Ortiz D."/>
            <person name="Piller C.R."/>
            <person name="Privatt S.R."/>
            <person name="Schneider S.L."/>
            <person name="Sharp S."/>
            <person name="Smith T.C."/>
            <person name="Stanton J.D."/>
            <person name="Ullery H.E."/>
            <person name="Wilson R.J."/>
            <person name="Serrano M.G."/>
            <person name="Buck G."/>
            <person name="Lee V."/>
            <person name="Wang Y."/>
            <person name="Carvalho R."/>
            <person name="Voegtly L."/>
            <person name="Shi R."/>
            <person name="Duckworth R."/>
            <person name="Johnson A."/>
            <person name="Loviza R."/>
            <person name="Walstead R."/>
            <person name="Shah Z."/>
            <person name="Kiflezghi M."/>
            <person name="Wade K."/>
            <person name="Ball S.L."/>
            <person name="Bradley K.W."/>
            <person name="Asai D.J."/>
            <person name="Bowman C.A."/>
            <person name="Russell D.A."/>
            <person name="Pope W.H."/>
            <person name="Jacobs-Sera D."/>
            <person name="Hendrix R.W."/>
            <person name="Hatfull G.F."/>
        </authorList>
    </citation>
    <scope>NUCLEOTIDE SEQUENCE</scope>
</reference>
<sequence length="703" mass="75911">MADLLPRHAAVGPTVPHGERKRKDIQALRALAVAMVVVYHFWPNALPGGFVGVDVFFVISGFLITGGLFRKPPSGLRDLTGFWARRVLRLMPAAAVTLLLSLLAVALFLPLGQWQASARHALSSMFYVENWRLISEATDYLQEGGNGSPFQHFWSLSVEEQYYITWPVLVCVLVAIGARRRWALRTTLGIGVGVVTAASLAYGLAITWSSPAVAYFSTPARMWELGLGGLLAILEGRREWPATATRLRTALAWCGVAMMLAAAFLLSEATPFPGVAALLPTVGAAAFILAADPDGRLSLRPLTHAGPVQLVGDTSYAMYLWHWPVLLLAPLCLGVEPSLWLKLLLLPTLLALSWASTTFVEDPIRTSRPGVSVRRRGLVVLVVASSLVVAASGAMWWQVERSNAASARAVAELSNGAVERSCLGAGALDDTLDCPADPELVTTPEFAKTDQSESIQIGVCLNWPPFGPLISCTRGETESPTAKIALYGNSHAGHWQPAVESVATARGWQLDTYVVGVCQPTLEPIRENGAAQTPERTAECQAIESEVLDDLTSKDYDTVVMSTMDHDNDASTYAGTLERLTEAGVRVVVIRDTPAPLDIENDTPFCLSFHLGDPEACAGSPEDWIRPDPLAEAAQDADEDLVTIVDLNDRLCAETTCPAVMGGVIVYSDYNHMSKTFNTTLAPYLEPYLVEVVGDDESHPIDE</sequence>
<evidence type="ECO:0000259" key="2">
    <source>
        <dbReference type="Pfam" id="PF01757"/>
    </source>
</evidence>
<feature type="domain" description="SGNH" evidence="3">
    <location>
        <begin position="471"/>
        <end position="686"/>
    </location>
</feature>
<dbReference type="InterPro" id="IPR002656">
    <property type="entry name" value="Acyl_transf_3_dom"/>
</dbReference>
<feature type="transmembrane region" description="Helical" evidence="1">
    <location>
        <begin position="48"/>
        <end position="69"/>
    </location>
</feature>
<dbReference type="Pfam" id="PF01757">
    <property type="entry name" value="Acyl_transf_3"/>
    <property type="match status" value="1"/>
</dbReference>
<feature type="transmembrane region" description="Helical" evidence="1">
    <location>
        <begin position="161"/>
        <end position="178"/>
    </location>
</feature>
<keyword evidence="1" id="KW-0472">Membrane</keyword>